<dbReference type="InterPro" id="IPR029052">
    <property type="entry name" value="Metallo-depent_PP-like"/>
</dbReference>
<reference evidence="1 2" key="1">
    <citation type="submission" date="2018-08" db="EMBL/GenBank/DDBJ databases">
        <title>A genome reference for cultivated species of the human gut microbiota.</title>
        <authorList>
            <person name="Zou Y."/>
            <person name="Xue W."/>
            <person name="Luo G."/>
        </authorList>
    </citation>
    <scope>NUCLEOTIDE SEQUENCE [LARGE SCALE GENOMIC DNA]</scope>
    <source>
        <strain evidence="1 2">AF36-16BH</strain>
    </source>
</reference>
<comment type="caution">
    <text evidence="1">The sequence shown here is derived from an EMBL/GenBank/DDBJ whole genome shotgun (WGS) entry which is preliminary data.</text>
</comment>
<evidence type="ECO:0000313" key="2">
    <source>
        <dbReference type="Proteomes" id="UP000285013"/>
    </source>
</evidence>
<protein>
    <submittedName>
        <fullName evidence="1">Uncharacterized protein</fullName>
    </submittedName>
</protein>
<sequence>MSYGCYLELINRAFNKIEITVEPTDKKEWGKPAMNKTTYNLSDNDYYRLDEYEMTPKGIHVLTAHGHFRVTISIDGEKEQLQQDFDLEDGRHSGAVYRSFIYPSSSSGMDYAVLVSRGKYLQLSKNAKKESGFVNDKGCYKFEFFRLSARRFGVMNDYHFGDTNRKSQEAVVDKLINLQKRPEFIVMPGDLLDCPTAPAGDGNPLHFPAVRDIWGNLIDGLEEQSIPVADGLGNHDLWTGFGDENVKGDIQQRNKKRIAEGSLFHPYGISTADNAANYGNKGYHYTWFFPLKKNGKKVLVAFFMLNNLPGNANRTDPGDTGHCHDEGTYAFGALDYLKASMQTMACMPDYDYKVGIPMFHINYGCDVNGDTYGNPERWWTYADKKALKEVLDKAPIKIVTAFFGHEHVRSIEKQTLYIGDRKDPANKTEYSGYRCACSIDKPRLNIIDLELVEENGHCKIKITPRFIEVAKLTSTDDCLPMIKEELQSCIELSCGSPRRAGCFSSGGHCV</sequence>
<dbReference type="EMBL" id="QRPE01000041">
    <property type="protein sequence ID" value="RHL86176.1"/>
    <property type="molecule type" value="Genomic_DNA"/>
</dbReference>
<accession>A0A415MWE6</accession>
<name>A0A415MWE6_9BACE</name>
<dbReference type="Proteomes" id="UP000285013">
    <property type="component" value="Unassembled WGS sequence"/>
</dbReference>
<dbReference type="Gene3D" id="3.60.21.10">
    <property type="match status" value="1"/>
</dbReference>
<proteinExistence type="predicted"/>
<gene>
    <name evidence="1" type="ORF">DWZ95_22400</name>
</gene>
<dbReference type="RefSeq" id="WP_118423657.1">
    <property type="nucleotide sequence ID" value="NZ_QRPE01000041.1"/>
</dbReference>
<dbReference type="SUPFAM" id="SSF56300">
    <property type="entry name" value="Metallo-dependent phosphatases"/>
    <property type="match status" value="1"/>
</dbReference>
<evidence type="ECO:0000313" key="1">
    <source>
        <dbReference type="EMBL" id="RHL86176.1"/>
    </source>
</evidence>
<organism evidence="1 2">
    <name type="scientific">Bacteroides intestinalis</name>
    <dbReference type="NCBI Taxonomy" id="329854"/>
    <lineage>
        <taxon>Bacteria</taxon>
        <taxon>Pseudomonadati</taxon>
        <taxon>Bacteroidota</taxon>
        <taxon>Bacteroidia</taxon>
        <taxon>Bacteroidales</taxon>
        <taxon>Bacteroidaceae</taxon>
        <taxon>Bacteroides</taxon>
    </lineage>
</organism>
<dbReference type="AlphaFoldDB" id="A0A415MWE6"/>